<dbReference type="Proteomes" id="UP001224392">
    <property type="component" value="Unassembled WGS sequence"/>
</dbReference>
<dbReference type="PROSITE" id="PS51007">
    <property type="entry name" value="CYTC"/>
    <property type="match status" value="1"/>
</dbReference>
<dbReference type="SUPFAM" id="SSF46626">
    <property type="entry name" value="Cytochrome c"/>
    <property type="match status" value="1"/>
</dbReference>
<evidence type="ECO:0000259" key="8">
    <source>
        <dbReference type="PROSITE" id="PS51007"/>
    </source>
</evidence>
<proteinExistence type="predicted"/>
<evidence type="ECO:0000256" key="4">
    <source>
        <dbReference type="ARBA" id="ARBA00022982"/>
    </source>
</evidence>
<dbReference type="InterPro" id="IPR002323">
    <property type="entry name" value="Cyt_CIE"/>
</dbReference>
<dbReference type="Pfam" id="PF13442">
    <property type="entry name" value="Cytochrome_CBB3"/>
    <property type="match status" value="1"/>
</dbReference>
<comment type="caution">
    <text evidence="9">The sequence shown here is derived from an EMBL/GenBank/DDBJ whole genome shotgun (WGS) entry which is preliminary data.</text>
</comment>
<evidence type="ECO:0000256" key="7">
    <source>
        <dbReference type="SAM" id="SignalP"/>
    </source>
</evidence>
<dbReference type="Gene3D" id="1.10.760.10">
    <property type="entry name" value="Cytochrome c-like domain"/>
    <property type="match status" value="1"/>
</dbReference>
<protein>
    <submittedName>
        <fullName evidence="9">Cytochrome c5 family protein</fullName>
    </submittedName>
</protein>
<name>A0ABQ6LZ41_9GAMM</name>
<keyword evidence="3 6" id="KW-0479">Metal-binding</keyword>
<reference evidence="9 10" key="1">
    <citation type="submission" date="2023-04" db="EMBL/GenBank/DDBJ databases">
        <title>Marinobulbifer ophiurae gen. nov., sp. Nov., isolate from tissue of brittle star Ophioplocus japonicus.</title>
        <authorList>
            <person name="Kawano K."/>
            <person name="Sawayama S."/>
            <person name="Nakagawa S."/>
        </authorList>
    </citation>
    <scope>NUCLEOTIDE SEQUENCE [LARGE SCALE GENOMIC DNA]</scope>
    <source>
        <strain evidence="9 10">NKW57</strain>
    </source>
</reference>
<dbReference type="RefSeq" id="WP_285763978.1">
    <property type="nucleotide sequence ID" value="NZ_BSYJ01000003.1"/>
</dbReference>
<evidence type="ECO:0000313" key="9">
    <source>
        <dbReference type="EMBL" id="GMG87347.1"/>
    </source>
</evidence>
<sequence length="118" mass="12508">MMIRVILIALIAFTAGCGKDMGSTTEFDQATSQVLQPADPALAEIYSRSCRSCHTVAATGAPLTGDVAGWSPRLEKGMDTLVNNVVNGSGGMPPFGMCMDCDLDQFEALIEFMARGKD</sequence>
<feature type="domain" description="Cytochrome c" evidence="8">
    <location>
        <begin position="37"/>
        <end position="114"/>
    </location>
</feature>
<evidence type="ECO:0000256" key="5">
    <source>
        <dbReference type="ARBA" id="ARBA00023004"/>
    </source>
</evidence>
<dbReference type="PROSITE" id="PS51257">
    <property type="entry name" value="PROKAR_LIPOPROTEIN"/>
    <property type="match status" value="1"/>
</dbReference>
<dbReference type="PANTHER" id="PTHR40942:SF4">
    <property type="entry name" value="CYTOCHROME C5"/>
    <property type="match status" value="1"/>
</dbReference>
<evidence type="ECO:0000256" key="1">
    <source>
        <dbReference type="ARBA" id="ARBA00022448"/>
    </source>
</evidence>
<accession>A0ABQ6LZ41</accession>
<dbReference type="InterPro" id="IPR009056">
    <property type="entry name" value="Cyt_c-like_dom"/>
</dbReference>
<keyword evidence="1" id="KW-0813">Transport</keyword>
<evidence type="ECO:0000256" key="2">
    <source>
        <dbReference type="ARBA" id="ARBA00022617"/>
    </source>
</evidence>
<evidence type="ECO:0000256" key="3">
    <source>
        <dbReference type="ARBA" id="ARBA00022723"/>
    </source>
</evidence>
<gene>
    <name evidence="9" type="ORF">MNKW57_16680</name>
</gene>
<dbReference type="PRINTS" id="PR00607">
    <property type="entry name" value="CYTCHROMECIE"/>
</dbReference>
<dbReference type="PANTHER" id="PTHR40942">
    <property type="match status" value="1"/>
</dbReference>
<dbReference type="InterPro" id="IPR036909">
    <property type="entry name" value="Cyt_c-like_dom_sf"/>
</dbReference>
<keyword evidence="5 6" id="KW-0408">Iron</keyword>
<keyword evidence="4" id="KW-0249">Electron transport</keyword>
<evidence type="ECO:0000313" key="10">
    <source>
        <dbReference type="Proteomes" id="UP001224392"/>
    </source>
</evidence>
<keyword evidence="7" id="KW-0732">Signal</keyword>
<keyword evidence="10" id="KW-1185">Reference proteome</keyword>
<feature type="signal peptide" evidence="7">
    <location>
        <begin position="1"/>
        <end position="17"/>
    </location>
</feature>
<organism evidence="9 10">
    <name type="scientific">Biformimicrobium ophioploci</name>
    <dbReference type="NCBI Taxonomy" id="3036711"/>
    <lineage>
        <taxon>Bacteria</taxon>
        <taxon>Pseudomonadati</taxon>
        <taxon>Pseudomonadota</taxon>
        <taxon>Gammaproteobacteria</taxon>
        <taxon>Cellvibrionales</taxon>
        <taxon>Microbulbiferaceae</taxon>
        <taxon>Biformimicrobium</taxon>
    </lineage>
</organism>
<keyword evidence="2 6" id="KW-0349">Heme</keyword>
<dbReference type="EMBL" id="BSYJ01000003">
    <property type="protein sequence ID" value="GMG87347.1"/>
    <property type="molecule type" value="Genomic_DNA"/>
</dbReference>
<evidence type="ECO:0000256" key="6">
    <source>
        <dbReference type="PROSITE-ProRule" id="PRU00433"/>
    </source>
</evidence>
<feature type="chain" id="PRO_5047480106" evidence="7">
    <location>
        <begin position="18"/>
        <end position="118"/>
    </location>
</feature>